<sequence>MFRALALFLAAFALLLSPVLMADAGAAMPAAEPVAMTMDVHCAGMLPGKPDGKNSLKIDCAAACSALHASAPFIVRAPSIRRRAAGDAARRPARRRRPRPRDAPSPKRSRDLNTHLRRLSMKLIMTAIALAIAAPAAAQTAADPHAQHAGHADAKPADTAKGCCDKMAAKQGKDCCDKAKGGDCCDKAKDAAASATDTHDH</sequence>
<dbReference type="Proteomes" id="UP000189818">
    <property type="component" value="Unassembled WGS sequence"/>
</dbReference>
<accession>A0A1T5FYE6</accession>
<evidence type="ECO:0000256" key="1">
    <source>
        <dbReference type="SAM" id="MobiDB-lite"/>
    </source>
</evidence>
<protein>
    <submittedName>
        <fullName evidence="3">Uncharacterized protein</fullName>
    </submittedName>
</protein>
<name>A0A1T5FYE6_9SPHN</name>
<evidence type="ECO:0000256" key="2">
    <source>
        <dbReference type="SAM" id="SignalP"/>
    </source>
</evidence>
<evidence type="ECO:0000313" key="4">
    <source>
        <dbReference type="Proteomes" id="UP000189818"/>
    </source>
</evidence>
<reference evidence="4" key="1">
    <citation type="submission" date="2017-02" db="EMBL/GenBank/DDBJ databases">
        <authorList>
            <person name="Varghese N."/>
            <person name="Submissions S."/>
        </authorList>
    </citation>
    <scope>NUCLEOTIDE SEQUENCE [LARGE SCALE GENOMIC DNA]</scope>
    <source>
        <strain evidence="4">UM2</strain>
    </source>
</reference>
<feature type="chain" id="PRO_5012097693" evidence="2">
    <location>
        <begin position="23"/>
        <end position="201"/>
    </location>
</feature>
<feature type="signal peptide" evidence="2">
    <location>
        <begin position="1"/>
        <end position="22"/>
    </location>
</feature>
<evidence type="ECO:0000313" key="3">
    <source>
        <dbReference type="EMBL" id="SKC01169.1"/>
    </source>
</evidence>
<dbReference type="RefSeq" id="WP_235862751.1">
    <property type="nucleotide sequence ID" value="NZ_FUYM01000011.1"/>
</dbReference>
<dbReference type="STRING" id="439228.SAMN06295920_11151"/>
<organism evidence="3 4">
    <name type="scientific">Rhizorhabdus histidinilytica</name>
    <dbReference type="NCBI Taxonomy" id="439228"/>
    <lineage>
        <taxon>Bacteria</taxon>
        <taxon>Pseudomonadati</taxon>
        <taxon>Pseudomonadota</taxon>
        <taxon>Alphaproteobacteria</taxon>
        <taxon>Sphingomonadales</taxon>
        <taxon>Sphingomonadaceae</taxon>
        <taxon>Rhizorhabdus</taxon>
    </lineage>
</organism>
<gene>
    <name evidence="3" type="ORF">SAMN06295920_11151</name>
</gene>
<feature type="compositionally biased region" description="Basic and acidic residues" evidence="1">
    <location>
        <begin position="100"/>
        <end position="114"/>
    </location>
</feature>
<proteinExistence type="predicted"/>
<dbReference type="AlphaFoldDB" id="A0A1T5FYE6"/>
<keyword evidence="2" id="KW-0732">Signal</keyword>
<dbReference type="EMBL" id="FUYM01000011">
    <property type="protein sequence ID" value="SKC01169.1"/>
    <property type="molecule type" value="Genomic_DNA"/>
</dbReference>
<keyword evidence="4" id="KW-1185">Reference proteome</keyword>
<feature type="region of interest" description="Disordered" evidence="1">
    <location>
        <begin position="84"/>
        <end position="114"/>
    </location>
</feature>